<reference evidence="2 3" key="1">
    <citation type="submission" date="2022-06" db="EMBL/GenBank/DDBJ databases">
        <title>Haloarcula sp. a new haloarchaeum isolate from saline soil.</title>
        <authorList>
            <person name="Strakova D."/>
            <person name="Galisteo C."/>
            <person name="Sanchez-Porro C."/>
            <person name="Ventosa A."/>
        </authorList>
    </citation>
    <scope>NUCLEOTIDE SEQUENCE [LARGE SCALE GENOMIC DNA]</scope>
    <source>
        <strain evidence="2 3">S1CR25-12</strain>
    </source>
</reference>
<keyword evidence="1" id="KW-1133">Transmembrane helix</keyword>
<keyword evidence="1" id="KW-0812">Transmembrane</keyword>
<protein>
    <submittedName>
        <fullName evidence="2">Uncharacterized protein</fullName>
    </submittedName>
</protein>
<feature type="transmembrane region" description="Helical" evidence="1">
    <location>
        <begin position="60"/>
        <end position="78"/>
    </location>
</feature>
<dbReference type="EMBL" id="JAMQON010000001">
    <property type="protein sequence ID" value="MDS0257885.1"/>
    <property type="molecule type" value="Genomic_DNA"/>
</dbReference>
<evidence type="ECO:0000313" key="3">
    <source>
        <dbReference type="Proteomes" id="UP001259659"/>
    </source>
</evidence>
<dbReference type="RefSeq" id="WP_310917449.1">
    <property type="nucleotide sequence ID" value="NZ_JAMQON010000001.1"/>
</dbReference>
<evidence type="ECO:0000256" key="1">
    <source>
        <dbReference type="SAM" id="Phobius"/>
    </source>
</evidence>
<accession>A0ABU2F807</accession>
<name>A0ABU2F807_9EURY</name>
<proteinExistence type="predicted"/>
<feature type="transmembrane region" description="Helical" evidence="1">
    <location>
        <begin position="35"/>
        <end position="53"/>
    </location>
</feature>
<evidence type="ECO:0000313" key="2">
    <source>
        <dbReference type="EMBL" id="MDS0257885.1"/>
    </source>
</evidence>
<dbReference type="Proteomes" id="UP001259659">
    <property type="component" value="Unassembled WGS sequence"/>
</dbReference>
<comment type="caution">
    <text evidence="2">The sequence shown here is derived from an EMBL/GenBank/DDBJ whole genome shotgun (WGS) entry which is preliminary data.</text>
</comment>
<keyword evidence="1" id="KW-0472">Membrane</keyword>
<gene>
    <name evidence="2" type="ORF">NDI56_00520</name>
</gene>
<keyword evidence="3" id="KW-1185">Reference proteome</keyword>
<sequence length="118" mass="12123">MAPDSRPGTAILVGAALAGALTVWAVATGQPRPLLAFLVTATVVTAVGASEVVAEVASWYYVLQSVVLGLFGVGLVVMGYATPLVLGLTAGFVCSGLFFAARYSRDRRTVPPPEEGAR</sequence>
<organism evidence="2 3">
    <name type="scientific">Haloarcula saliterrae</name>
    <dbReference type="NCBI Taxonomy" id="2950534"/>
    <lineage>
        <taxon>Archaea</taxon>
        <taxon>Methanobacteriati</taxon>
        <taxon>Methanobacteriota</taxon>
        <taxon>Stenosarchaea group</taxon>
        <taxon>Halobacteria</taxon>
        <taxon>Halobacteriales</taxon>
        <taxon>Haloarculaceae</taxon>
        <taxon>Haloarcula</taxon>
    </lineage>
</organism>